<evidence type="ECO:0000313" key="2">
    <source>
        <dbReference type="Proteomes" id="UP000309788"/>
    </source>
</evidence>
<accession>A0A5R9KL48</accession>
<reference evidence="1 2" key="1">
    <citation type="submission" date="2019-05" db="EMBL/GenBank/DDBJ databases">
        <authorList>
            <person name="Qu J.-H."/>
        </authorList>
    </citation>
    <scope>NUCLEOTIDE SEQUENCE [LARGE SCALE GENOMIC DNA]</scope>
    <source>
        <strain evidence="1 2">Z12</strain>
    </source>
</reference>
<keyword evidence="2" id="KW-1185">Reference proteome</keyword>
<dbReference type="Proteomes" id="UP000309788">
    <property type="component" value="Unassembled WGS sequence"/>
</dbReference>
<name>A0A5R9KL48_9BACT</name>
<gene>
    <name evidence="1" type="ORF">FEM55_05355</name>
</gene>
<proteinExistence type="predicted"/>
<dbReference type="Gene3D" id="3.40.50.300">
    <property type="entry name" value="P-loop containing nucleotide triphosphate hydrolases"/>
    <property type="match status" value="1"/>
</dbReference>
<organism evidence="1 2">
    <name type="scientific">Dyadobacter sediminis</name>
    <dbReference type="NCBI Taxonomy" id="1493691"/>
    <lineage>
        <taxon>Bacteria</taxon>
        <taxon>Pseudomonadati</taxon>
        <taxon>Bacteroidota</taxon>
        <taxon>Cytophagia</taxon>
        <taxon>Cytophagales</taxon>
        <taxon>Spirosomataceae</taxon>
        <taxon>Dyadobacter</taxon>
    </lineage>
</organism>
<dbReference type="InterPro" id="IPR027417">
    <property type="entry name" value="P-loop_NTPase"/>
</dbReference>
<dbReference type="SUPFAM" id="SSF52540">
    <property type="entry name" value="P-loop containing nucleoside triphosphate hydrolases"/>
    <property type="match status" value="1"/>
</dbReference>
<evidence type="ECO:0008006" key="3">
    <source>
        <dbReference type="Google" id="ProtNLM"/>
    </source>
</evidence>
<evidence type="ECO:0000313" key="1">
    <source>
        <dbReference type="EMBL" id="TLU96962.1"/>
    </source>
</evidence>
<protein>
    <recommendedName>
        <fullName evidence="3">ParA family protein</fullName>
    </recommendedName>
</protein>
<comment type="caution">
    <text evidence="1">The sequence shown here is derived from an EMBL/GenBank/DDBJ whole genome shotgun (WGS) entry which is preliminary data.</text>
</comment>
<dbReference type="EMBL" id="VCEI01000011">
    <property type="protein sequence ID" value="TLU96962.1"/>
    <property type="molecule type" value="Genomic_DNA"/>
</dbReference>
<dbReference type="OrthoDB" id="937857at2"/>
<dbReference type="AlphaFoldDB" id="A0A5R9KL48"/>
<sequence>MMTQIHFILQSKGGVGKSTLASTIALKFHDKESIGFVDMDSSTKSSMRQLKFLGTSRLEAVSLLNDKEVLVRDNLISYLESLADTPFDQIFFDFGAPESEQFPALIERDLPFEEFMDMLQLEVHYHVVIGGGSAYIPSVQFLQNLYRIVNNKTTLNVWASITTFNQQPVLLKELENNCDKMGLKFRKFGDFDPQSHLGGQILDSIRLGLPLEQYSPGARLRMRKELSENINF</sequence>